<evidence type="ECO:0000313" key="1">
    <source>
        <dbReference type="Proteomes" id="UP000694941"/>
    </source>
</evidence>
<dbReference type="InterPro" id="IPR011989">
    <property type="entry name" value="ARM-like"/>
</dbReference>
<organism evidence="1 2">
    <name type="scientific">Limulus polyphemus</name>
    <name type="common">Atlantic horseshoe crab</name>
    <dbReference type="NCBI Taxonomy" id="6850"/>
    <lineage>
        <taxon>Eukaryota</taxon>
        <taxon>Metazoa</taxon>
        <taxon>Ecdysozoa</taxon>
        <taxon>Arthropoda</taxon>
        <taxon>Chelicerata</taxon>
        <taxon>Merostomata</taxon>
        <taxon>Xiphosura</taxon>
        <taxon>Limulidae</taxon>
        <taxon>Limulus</taxon>
    </lineage>
</organism>
<dbReference type="PANTHER" id="PTHR36910">
    <property type="match status" value="1"/>
</dbReference>
<protein>
    <submittedName>
        <fullName evidence="2">Uncharacterized protein LOC111088896</fullName>
    </submittedName>
</protein>
<dbReference type="InterPro" id="IPR016024">
    <property type="entry name" value="ARM-type_fold"/>
</dbReference>
<proteinExistence type="predicted"/>
<name>A0ABM1TIZ1_LIMPO</name>
<dbReference type="GeneID" id="111088896"/>
<evidence type="ECO:0000313" key="2">
    <source>
        <dbReference type="RefSeq" id="XP_022255847.1"/>
    </source>
</evidence>
<dbReference type="SUPFAM" id="SSF48371">
    <property type="entry name" value="ARM repeat"/>
    <property type="match status" value="1"/>
</dbReference>
<dbReference type="RefSeq" id="XP_022255847.1">
    <property type="nucleotide sequence ID" value="XM_022400139.1"/>
</dbReference>
<reference evidence="2" key="1">
    <citation type="submission" date="2025-08" db="UniProtKB">
        <authorList>
            <consortium name="RefSeq"/>
        </authorList>
    </citation>
    <scope>IDENTIFICATION</scope>
    <source>
        <tissue evidence="2">Muscle</tissue>
    </source>
</reference>
<keyword evidence="1" id="KW-1185">Reference proteome</keyword>
<dbReference type="Gene3D" id="1.25.10.10">
    <property type="entry name" value="Leucine-rich Repeat Variant"/>
    <property type="match status" value="1"/>
</dbReference>
<accession>A0ABM1TIZ1</accession>
<dbReference type="Proteomes" id="UP000694941">
    <property type="component" value="Unplaced"/>
</dbReference>
<dbReference type="PANTHER" id="PTHR36910:SF8">
    <property type="match status" value="1"/>
</dbReference>
<gene>
    <name evidence="2" type="primary">LOC111088896</name>
</gene>
<sequence>MECCSVHSQALTNAPFCVVVDILAREARSLEVSCNYEDIGETVEELSSELHKLSSSPKRYTEHRCSRKGLNGNVCRIYPSMWKDAASLVSLLFSWKVRLCSGDIRNLSSNLESEKNIPEEEIQSLLEKVLQWISMQDLCSCWLWLFNNSITIAMDLPAERREMNKVLHKNILQYLKNRKQEKLCPSVLREIQGVLLLGLTDVWSAIRLQSRATLSITLDHLSVDESLQLYFDLVKVCQNPDHKWQTLAGAVEAITVFLQKFQKAGKISVEEEENTETSSDTFLLFGETCLKCLPDLIKSTLPTFVYPLLSHPQLDVREGAIKAFSVFLLRSEFQECQQTFTRVLSSLALAMETKDSNLLPKPGNLDSCFSDPYLVQSLLGLGVFLVKNLPLELLLTEWSEVFRIFLAYLSHPACSVRQVASEIFKFLVSKDTTCPIVLKLVLQGLAADWAVDIGRLLTLETNCDTTENFQKSNVKNSKFTPPWEWKEGRLLAYELILHFILQNHLAYTFGPSNLQLSGLDGRESSCSQLQPRRRHSLVPSKSLQIAAGLGSEGRVTPIGLSTILRQESPRFKTSKRQHSETSFNKTKTSFSGNVGSALINSKRASDKIFFHSSVVRQNSDDLHHLNRQYQRRASVSPTFLFGPHCFQGKIYPYYFLHTMQMVYLTWMNICHISYLV</sequence>